<proteinExistence type="predicted"/>
<reference evidence="1 2" key="2">
    <citation type="journal article" date="2019" name="G3 (Bethesda)">
        <title>Hybrid Assembly of the Genome of the Entomopathogenic Nematode Steinernema carpocapsae Identifies the X-Chromosome.</title>
        <authorList>
            <person name="Serra L."/>
            <person name="Macchietto M."/>
            <person name="Macias-Munoz A."/>
            <person name="McGill C.J."/>
            <person name="Rodriguez I.M."/>
            <person name="Rodriguez B."/>
            <person name="Murad R."/>
            <person name="Mortazavi A."/>
        </authorList>
    </citation>
    <scope>NUCLEOTIDE SEQUENCE [LARGE SCALE GENOMIC DNA]</scope>
    <source>
        <strain evidence="1 2">ALL</strain>
    </source>
</reference>
<comment type="caution">
    <text evidence="1">The sequence shown here is derived from an EMBL/GenBank/DDBJ whole genome shotgun (WGS) entry which is preliminary data.</text>
</comment>
<reference evidence="1 2" key="1">
    <citation type="journal article" date="2015" name="Genome Biol.">
        <title>Comparative genomics of Steinernema reveals deeply conserved gene regulatory networks.</title>
        <authorList>
            <person name="Dillman A.R."/>
            <person name="Macchietto M."/>
            <person name="Porter C.F."/>
            <person name="Rogers A."/>
            <person name="Williams B."/>
            <person name="Antoshechkin I."/>
            <person name="Lee M.M."/>
            <person name="Goodwin Z."/>
            <person name="Lu X."/>
            <person name="Lewis E.E."/>
            <person name="Goodrich-Blair H."/>
            <person name="Stock S.P."/>
            <person name="Adams B.J."/>
            <person name="Sternberg P.W."/>
            <person name="Mortazavi A."/>
        </authorList>
    </citation>
    <scope>NUCLEOTIDE SEQUENCE [LARGE SCALE GENOMIC DNA]</scope>
    <source>
        <strain evidence="1 2">ALL</strain>
    </source>
</reference>
<name>A0A4U5NFV8_STECR</name>
<dbReference type="AlphaFoldDB" id="A0A4U5NFV8"/>
<dbReference type="EMBL" id="AZBU02000004">
    <property type="protein sequence ID" value="TKR81694.1"/>
    <property type="molecule type" value="Genomic_DNA"/>
</dbReference>
<keyword evidence="2" id="KW-1185">Reference proteome</keyword>
<protein>
    <submittedName>
        <fullName evidence="1">Uncharacterized protein</fullName>
    </submittedName>
</protein>
<evidence type="ECO:0000313" key="1">
    <source>
        <dbReference type="EMBL" id="TKR81694.1"/>
    </source>
</evidence>
<sequence>MDVLKCDHRNYPRTFGVARSDSKSLVDLIVRRFFPAETQHISVIYGRGRWMFLQSMFSRFKTYLAMGNR</sequence>
<evidence type="ECO:0000313" key="2">
    <source>
        <dbReference type="Proteomes" id="UP000298663"/>
    </source>
</evidence>
<accession>A0A4U5NFV8</accession>
<organism evidence="1 2">
    <name type="scientific">Steinernema carpocapsae</name>
    <name type="common">Entomopathogenic nematode</name>
    <dbReference type="NCBI Taxonomy" id="34508"/>
    <lineage>
        <taxon>Eukaryota</taxon>
        <taxon>Metazoa</taxon>
        <taxon>Ecdysozoa</taxon>
        <taxon>Nematoda</taxon>
        <taxon>Chromadorea</taxon>
        <taxon>Rhabditida</taxon>
        <taxon>Tylenchina</taxon>
        <taxon>Panagrolaimomorpha</taxon>
        <taxon>Strongyloidoidea</taxon>
        <taxon>Steinernematidae</taxon>
        <taxon>Steinernema</taxon>
    </lineage>
</organism>
<dbReference type="Proteomes" id="UP000298663">
    <property type="component" value="Unassembled WGS sequence"/>
</dbReference>
<gene>
    <name evidence="1" type="ORF">L596_015525</name>
</gene>